<dbReference type="Pfam" id="PF13479">
    <property type="entry name" value="AAA_24"/>
    <property type="match status" value="1"/>
</dbReference>
<protein>
    <submittedName>
        <fullName evidence="2">Phage nucleotide-binding protein</fullName>
    </submittedName>
</protein>
<name>A0A0R1XG93_9LACO</name>
<evidence type="ECO:0000313" key="3">
    <source>
        <dbReference type="Proteomes" id="UP000050949"/>
    </source>
</evidence>
<accession>A0A0R1XG93</accession>
<dbReference type="Proteomes" id="UP000050949">
    <property type="component" value="Unassembled WGS sequence"/>
</dbReference>
<dbReference type="InterPro" id="IPR006505">
    <property type="entry name" value="Phage_nucleotide-bp"/>
</dbReference>
<evidence type="ECO:0000256" key="1">
    <source>
        <dbReference type="SAM" id="MobiDB-lite"/>
    </source>
</evidence>
<dbReference type="InterPro" id="IPR027417">
    <property type="entry name" value="P-loop_NTPase"/>
</dbReference>
<organism evidence="2 3">
    <name type="scientific">Schleiferilactobacillus harbinensis DSM 16991</name>
    <dbReference type="NCBI Taxonomy" id="1122147"/>
    <lineage>
        <taxon>Bacteria</taxon>
        <taxon>Bacillati</taxon>
        <taxon>Bacillota</taxon>
        <taxon>Bacilli</taxon>
        <taxon>Lactobacillales</taxon>
        <taxon>Lactobacillaceae</taxon>
        <taxon>Schleiferilactobacillus</taxon>
    </lineage>
</organism>
<dbReference type="NCBIfam" id="TIGR01618">
    <property type="entry name" value="phage_P_loop"/>
    <property type="match status" value="1"/>
</dbReference>
<dbReference type="AlphaFoldDB" id="A0A0R1XG93"/>
<dbReference type="RefSeq" id="WP_051225323.1">
    <property type="nucleotide sequence ID" value="NZ_AUEH01000027.1"/>
</dbReference>
<feature type="region of interest" description="Disordered" evidence="1">
    <location>
        <begin position="227"/>
        <end position="259"/>
    </location>
</feature>
<gene>
    <name evidence="2" type="ORF">FC91_GL000982</name>
</gene>
<evidence type="ECO:0000313" key="2">
    <source>
        <dbReference type="EMBL" id="KRM29162.1"/>
    </source>
</evidence>
<proteinExistence type="predicted"/>
<comment type="caution">
    <text evidence="2">The sequence shown here is derived from an EMBL/GenBank/DDBJ whole genome shotgun (WGS) entry which is preliminary data.</text>
</comment>
<dbReference type="eggNOG" id="ENOG502ZBZC">
    <property type="taxonomic scope" value="Bacteria"/>
</dbReference>
<sequence length="259" mass="28919">MAIDIVKAADLKRAKDWRVILYSKPGVGKTSSVKFMRGRTLVLDLDDSSRVLAGQPNIDVVKFDRVHPEEFWIDFLKQAKELTAGYDNLVVDNVTSFERDWFVEKGRNSKNGISNEIQDYGQWTNYFARIMTSIYMLNNVNILTTAWETQQQITTDEGQTFNQYAPAIRDSVRDGLLGLADVVGRMVVNPKTGGRGVILQGSDGIYAKNRLDNRTLVSIEDLFKFGSEKHDVPTPPVPNGTGEQDPAKSGDRPQSGTNS</sequence>
<reference evidence="2 3" key="1">
    <citation type="journal article" date="2015" name="Genome Announc.">
        <title>Expanding the biotechnology potential of lactobacilli through comparative genomics of 213 strains and associated genera.</title>
        <authorList>
            <person name="Sun Z."/>
            <person name="Harris H.M."/>
            <person name="McCann A."/>
            <person name="Guo C."/>
            <person name="Argimon S."/>
            <person name="Zhang W."/>
            <person name="Yang X."/>
            <person name="Jeffery I.B."/>
            <person name="Cooney J.C."/>
            <person name="Kagawa T.F."/>
            <person name="Liu W."/>
            <person name="Song Y."/>
            <person name="Salvetti E."/>
            <person name="Wrobel A."/>
            <person name="Rasinkangas P."/>
            <person name="Parkhill J."/>
            <person name="Rea M.C."/>
            <person name="O'Sullivan O."/>
            <person name="Ritari J."/>
            <person name="Douillard F.P."/>
            <person name="Paul Ross R."/>
            <person name="Yang R."/>
            <person name="Briner A.E."/>
            <person name="Felis G.E."/>
            <person name="de Vos W.M."/>
            <person name="Barrangou R."/>
            <person name="Klaenhammer T.R."/>
            <person name="Caufield P.W."/>
            <person name="Cui Y."/>
            <person name="Zhang H."/>
            <person name="O'Toole P.W."/>
        </authorList>
    </citation>
    <scope>NUCLEOTIDE SEQUENCE [LARGE SCALE GENOMIC DNA]</scope>
    <source>
        <strain evidence="2 3">DSM 16991</strain>
    </source>
</reference>
<dbReference type="SUPFAM" id="SSF52540">
    <property type="entry name" value="P-loop containing nucleoside triphosphate hydrolases"/>
    <property type="match status" value="1"/>
</dbReference>
<dbReference type="PATRIC" id="fig|1122147.4.peg.1014"/>
<dbReference type="EMBL" id="AZFW01000017">
    <property type="protein sequence ID" value="KRM29162.1"/>
    <property type="molecule type" value="Genomic_DNA"/>
</dbReference>